<dbReference type="Pfam" id="PF00379">
    <property type="entry name" value="Chitin_bind_4"/>
    <property type="match status" value="1"/>
</dbReference>
<dbReference type="EMBL" id="UFQT01000449">
    <property type="protein sequence ID" value="SSX24475.1"/>
    <property type="molecule type" value="Genomic_DNA"/>
</dbReference>
<feature type="chain" id="PRO_5036328638" evidence="4">
    <location>
        <begin position="19"/>
        <end position="302"/>
    </location>
</feature>
<dbReference type="InterPro" id="IPR050468">
    <property type="entry name" value="Cuticle_Struct_Prot"/>
</dbReference>
<dbReference type="GO" id="GO:0008010">
    <property type="term" value="F:structural constituent of chitin-based larval cuticle"/>
    <property type="evidence" value="ECO:0007669"/>
    <property type="project" value="TreeGrafter"/>
</dbReference>
<dbReference type="PANTHER" id="PTHR10380">
    <property type="entry name" value="CUTICLE PROTEIN"/>
    <property type="match status" value="1"/>
</dbReference>
<accession>A0A336M2K7</accession>
<dbReference type="InterPro" id="IPR031311">
    <property type="entry name" value="CHIT_BIND_RR_consensus"/>
</dbReference>
<feature type="compositionally biased region" description="Polar residues" evidence="3">
    <location>
        <begin position="229"/>
        <end position="243"/>
    </location>
</feature>
<dbReference type="VEuPathDB" id="VectorBase:CSON010841"/>
<dbReference type="PANTHER" id="PTHR10380:SF241">
    <property type="entry name" value="CUTICULAR PROTEIN 47EG-RELATED"/>
    <property type="match status" value="1"/>
</dbReference>
<reference evidence="5" key="1">
    <citation type="submission" date="2018-04" db="EMBL/GenBank/DDBJ databases">
        <authorList>
            <person name="Go L.Y."/>
            <person name="Mitchell J.A."/>
        </authorList>
    </citation>
    <scope>NUCLEOTIDE SEQUENCE</scope>
    <source>
        <tissue evidence="5">Whole organism</tissue>
    </source>
</reference>
<evidence type="ECO:0000256" key="3">
    <source>
        <dbReference type="SAM" id="MobiDB-lite"/>
    </source>
</evidence>
<dbReference type="InterPro" id="IPR000618">
    <property type="entry name" value="Insect_cuticle"/>
</dbReference>
<protein>
    <submittedName>
        <fullName evidence="6">CSON010841 protein</fullName>
    </submittedName>
</protein>
<dbReference type="PROSITE" id="PS00233">
    <property type="entry name" value="CHIT_BIND_RR_1"/>
    <property type="match status" value="1"/>
</dbReference>
<feature type="compositionally biased region" description="Low complexity" evidence="3">
    <location>
        <begin position="40"/>
        <end position="66"/>
    </location>
</feature>
<sequence length="302" mass="32357">MFKFILIGIAFQSLTVIGGRLDAQYGQNSLCTCGPGQGQGQSSQKSYSYSAPSYSQPQQQPQSQGQQIPILKYENINRGDGSYNFAYETGNGIKHEESSNFQSLGPENGEQVVMGSYSYTDTDGKEVTVNYKADSNGFVATGDHLPTPPPIPPEIQESLKLTAPGYTGYSHSGSGSPSQSSGGYNFQQTQSYNQPQSQKYVPPQRQPQPQKYNPQQPQFGAPQPQHHQSGGSYRQVQHTSTNLIPGGIATQASHSSTFGSPGTAFASQSSFGPGGVQQSAFASQSTFGPGRQGPKNTYLPPY</sequence>
<evidence type="ECO:0000256" key="2">
    <source>
        <dbReference type="PROSITE-ProRule" id="PRU00497"/>
    </source>
</evidence>
<organism evidence="6">
    <name type="scientific">Culicoides sonorensis</name>
    <name type="common">Biting midge</name>
    <dbReference type="NCBI Taxonomy" id="179676"/>
    <lineage>
        <taxon>Eukaryota</taxon>
        <taxon>Metazoa</taxon>
        <taxon>Ecdysozoa</taxon>
        <taxon>Arthropoda</taxon>
        <taxon>Hexapoda</taxon>
        <taxon>Insecta</taxon>
        <taxon>Pterygota</taxon>
        <taxon>Neoptera</taxon>
        <taxon>Endopterygota</taxon>
        <taxon>Diptera</taxon>
        <taxon>Nematocera</taxon>
        <taxon>Chironomoidea</taxon>
        <taxon>Ceratopogonidae</taxon>
        <taxon>Ceratopogoninae</taxon>
        <taxon>Culicoides</taxon>
        <taxon>Monoculicoides</taxon>
    </lineage>
</organism>
<feature type="compositionally biased region" description="Low complexity" evidence="3">
    <location>
        <begin position="165"/>
        <end position="228"/>
    </location>
</feature>
<feature type="signal peptide" evidence="4">
    <location>
        <begin position="1"/>
        <end position="18"/>
    </location>
</feature>
<proteinExistence type="predicted"/>
<evidence type="ECO:0000313" key="5">
    <source>
        <dbReference type="EMBL" id="SSX04110.1"/>
    </source>
</evidence>
<evidence type="ECO:0000256" key="1">
    <source>
        <dbReference type="ARBA" id="ARBA00022460"/>
    </source>
</evidence>
<feature type="compositionally biased region" description="Polar residues" evidence="3">
    <location>
        <begin position="250"/>
        <end position="287"/>
    </location>
</feature>
<keyword evidence="1 2" id="KW-0193">Cuticle</keyword>
<dbReference type="AlphaFoldDB" id="A0A336M2K7"/>
<feature type="region of interest" description="Disordered" evidence="3">
    <location>
        <begin position="35"/>
        <end position="66"/>
    </location>
</feature>
<dbReference type="PRINTS" id="PR00947">
    <property type="entry name" value="CUTICLE"/>
</dbReference>
<dbReference type="PROSITE" id="PS51155">
    <property type="entry name" value="CHIT_BIND_RR_2"/>
    <property type="match status" value="1"/>
</dbReference>
<feature type="region of interest" description="Disordered" evidence="3">
    <location>
        <begin position="164"/>
        <end position="302"/>
    </location>
</feature>
<reference evidence="6" key="2">
    <citation type="submission" date="2018-07" db="EMBL/GenBank/DDBJ databases">
        <authorList>
            <person name="Quirk P.G."/>
            <person name="Krulwich T.A."/>
        </authorList>
    </citation>
    <scope>NUCLEOTIDE SEQUENCE</scope>
</reference>
<evidence type="ECO:0000313" key="6">
    <source>
        <dbReference type="EMBL" id="SSX24475.1"/>
    </source>
</evidence>
<dbReference type="EMBL" id="UFQS01000449">
    <property type="protein sequence ID" value="SSX04110.1"/>
    <property type="molecule type" value="Genomic_DNA"/>
</dbReference>
<dbReference type="GO" id="GO:0062129">
    <property type="term" value="C:chitin-based extracellular matrix"/>
    <property type="evidence" value="ECO:0007669"/>
    <property type="project" value="TreeGrafter"/>
</dbReference>
<name>A0A336M2K7_CULSO</name>
<evidence type="ECO:0000256" key="4">
    <source>
        <dbReference type="SAM" id="SignalP"/>
    </source>
</evidence>
<keyword evidence="4" id="KW-0732">Signal</keyword>
<gene>
    <name evidence="6" type="primary">CSON010841</name>
</gene>